<dbReference type="InterPro" id="IPR036514">
    <property type="entry name" value="SGNH_hydro_sf"/>
</dbReference>
<keyword evidence="3" id="KW-1185">Reference proteome</keyword>
<dbReference type="RefSeq" id="XP_050935239.1">
    <property type="nucleotide sequence ID" value="XM_051079282.1"/>
</dbReference>
<dbReference type="Proteomes" id="UP001652600">
    <property type="component" value="Chromosome 11"/>
</dbReference>
<dbReference type="InterPro" id="IPR035669">
    <property type="entry name" value="SGNH_plant_lipase-like"/>
</dbReference>
<dbReference type="PANTHER" id="PTHR45642:SF30">
    <property type="entry name" value="SGNH HYDROLASE-TYPE ESTERASE DOMAIN-CONTAINING PROTEIN"/>
    <property type="match status" value="1"/>
</dbReference>
<dbReference type="InterPro" id="IPR050592">
    <property type="entry name" value="GDSL_lipolytic_enzyme"/>
</dbReference>
<reference evidence="4" key="1">
    <citation type="submission" date="2025-08" db="UniProtKB">
        <authorList>
            <consortium name="RefSeq"/>
        </authorList>
    </citation>
    <scope>IDENTIFICATION</scope>
    <source>
        <tissue evidence="4">Stem</tissue>
    </source>
</reference>
<evidence type="ECO:0000256" key="2">
    <source>
        <dbReference type="SAM" id="SignalP"/>
    </source>
</evidence>
<gene>
    <name evidence="4" type="primary">LOC103501878</name>
</gene>
<dbReference type="PANTHER" id="PTHR45642">
    <property type="entry name" value="GDSL ESTERASE/LIPASE EXL3"/>
    <property type="match status" value="1"/>
</dbReference>
<evidence type="ECO:0000313" key="4">
    <source>
        <dbReference type="RefSeq" id="XP_050935239.1"/>
    </source>
</evidence>
<protein>
    <submittedName>
        <fullName evidence="4">GDSL esterase/lipase At2g30310-like</fullName>
    </submittedName>
</protein>
<organism evidence="3 4">
    <name type="scientific">Cucumis melo</name>
    <name type="common">Muskmelon</name>
    <dbReference type="NCBI Taxonomy" id="3656"/>
    <lineage>
        <taxon>Eukaryota</taxon>
        <taxon>Viridiplantae</taxon>
        <taxon>Streptophyta</taxon>
        <taxon>Embryophyta</taxon>
        <taxon>Tracheophyta</taxon>
        <taxon>Spermatophyta</taxon>
        <taxon>Magnoliopsida</taxon>
        <taxon>eudicotyledons</taxon>
        <taxon>Gunneridae</taxon>
        <taxon>Pentapetalae</taxon>
        <taxon>rosids</taxon>
        <taxon>fabids</taxon>
        <taxon>Cucurbitales</taxon>
        <taxon>Cucurbitaceae</taxon>
        <taxon>Benincaseae</taxon>
        <taxon>Cucumis</taxon>
    </lineage>
</organism>
<accession>A0ABM3KBU7</accession>
<proteinExistence type="inferred from homology"/>
<evidence type="ECO:0000313" key="3">
    <source>
        <dbReference type="Proteomes" id="UP001652600"/>
    </source>
</evidence>
<name>A0ABM3KBU7_CUCME</name>
<dbReference type="Gene3D" id="3.40.50.1110">
    <property type="entry name" value="SGNH hydrolase"/>
    <property type="match status" value="1"/>
</dbReference>
<feature type="signal peptide" evidence="2">
    <location>
        <begin position="1"/>
        <end position="27"/>
    </location>
</feature>
<dbReference type="Pfam" id="PF00657">
    <property type="entry name" value="Lipase_GDSL"/>
    <property type="match status" value="1"/>
</dbReference>
<comment type="similarity">
    <text evidence="1">Belongs to the 'GDSL' lipolytic enzyme family.</text>
</comment>
<evidence type="ECO:0000256" key="1">
    <source>
        <dbReference type="ARBA" id="ARBA00008668"/>
    </source>
</evidence>
<dbReference type="InterPro" id="IPR001087">
    <property type="entry name" value="GDSL"/>
</dbReference>
<sequence length="386" mass="42725">MARATYHIAALSLHMIWLLFLSKPCTALEPKITRSFPSILIFGDSTVDTGNNNFISTIFKANYSPYGADFPGHVATGRFSDGKLIPDMVASKLGIKELVPPFLDTKLSDDNVKTGVSFASAGSGFDELTASVSNVIPVMKQIDMFKNYIRRLQGIVGVDESRKILNSALVIISAGTNDVNINFYDLPTRQLQYNISGYQDFLQDRLQSLIKEIYQLGCRTMVVAGLPPVGCLPIQESIAFQNPLDRKCLEEQNSDSKAYNQKLAHLLSNLQPQLPGSTILYADIYTPLIDMVNNPHNYGKPINHLIESHVYLNFLIGAFCRTGFEHVNVGCCGTGMAEAGPLCNSKTSTICENPSKFMFWDSIHPTEAAYKFITESLLKQFADRLN</sequence>
<feature type="chain" id="PRO_5047197494" evidence="2">
    <location>
        <begin position="28"/>
        <end position="386"/>
    </location>
</feature>
<keyword evidence="2" id="KW-0732">Signal</keyword>
<dbReference type="CDD" id="cd01837">
    <property type="entry name" value="SGNH_plant_lipase_like"/>
    <property type="match status" value="1"/>
</dbReference>
<dbReference type="SUPFAM" id="SSF52266">
    <property type="entry name" value="SGNH hydrolase"/>
    <property type="match status" value="1"/>
</dbReference>
<dbReference type="GeneID" id="103501878"/>